<reference evidence="4" key="1">
    <citation type="submission" date="2021-12" db="EMBL/GenBank/DDBJ databases">
        <authorList>
            <person name="King R."/>
        </authorList>
    </citation>
    <scope>NUCLEOTIDE SEQUENCE</scope>
</reference>
<evidence type="ECO:0000313" key="4">
    <source>
        <dbReference type="EMBL" id="CAH0778570.1"/>
    </source>
</evidence>
<dbReference type="Proteomes" id="UP001152759">
    <property type="component" value="Chromosome 9"/>
</dbReference>
<accession>A0A9P0G6A2</accession>
<feature type="signal peptide" evidence="3">
    <location>
        <begin position="1"/>
        <end position="21"/>
    </location>
</feature>
<keyword evidence="5" id="KW-1185">Reference proteome</keyword>
<feature type="region of interest" description="Disordered" evidence="2">
    <location>
        <begin position="121"/>
        <end position="143"/>
    </location>
</feature>
<evidence type="ECO:0008006" key="6">
    <source>
        <dbReference type="Google" id="ProtNLM"/>
    </source>
</evidence>
<keyword evidence="1" id="KW-0193">Cuticle</keyword>
<organism evidence="4 5">
    <name type="scientific">Bemisia tabaci</name>
    <name type="common">Sweetpotato whitefly</name>
    <name type="synonym">Aleurodes tabaci</name>
    <dbReference type="NCBI Taxonomy" id="7038"/>
    <lineage>
        <taxon>Eukaryota</taxon>
        <taxon>Metazoa</taxon>
        <taxon>Ecdysozoa</taxon>
        <taxon>Arthropoda</taxon>
        <taxon>Hexapoda</taxon>
        <taxon>Insecta</taxon>
        <taxon>Pterygota</taxon>
        <taxon>Neoptera</taxon>
        <taxon>Paraneoptera</taxon>
        <taxon>Hemiptera</taxon>
        <taxon>Sternorrhyncha</taxon>
        <taxon>Aleyrodoidea</taxon>
        <taxon>Aleyrodidae</taxon>
        <taxon>Aleyrodinae</taxon>
        <taxon>Bemisia</taxon>
    </lineage>
</organism>
<evidence type="ECO:0000256" key="3">
    <source>
        <dbReference type="SAM" id="SignalP"/>
    </source>
</evidence>
<evidence type="ECO:0000256" key="1">
    <source>
        <dbReference type="PROSITE-ProRule" id="PRU00497"/>
    </source>
</evidence>
<feature type="chain" id="PRO_5040372359" description="Cuticular protein" evidence="3">
    <location>
        <begin position="22"/>
        <end position="260"/>
    </location>
</feature>
<name>A0A9P0G6A2_BEMTA</name>
<evidence type="ECO:0000256" key="2">
    <source>
        <dbReference type="SAM" id="MobiDB-lite"/>
    </source>
</evidence>
<dbReference type="PANTHER" id="PTHR10380">
    <property type="entry name" value="CUTICLE PROTEIN"/>
    <property type="match status" value="1"/>
</dbReference>
<dbReference type="EMBL" id="OU963870">
    <property type="protein sequence ID" value="CAH0778570.1"/>
    <property type="molecule type" value="Genomic_DNA"/>
</dbReference>
<protein>
    <recommendedName>
        <fullName evidence="6">Cuticular protein</fullName>
    </recommendedName>
</protein>
<keyword evidence="3" id="KW-0732">Signal</keyword>
<dbReference type="GO" id="GO:0062129">
    <property type="term" value="C:chitin-based extracellular matrix"/>
    <property type="evidence" value="ECO:0007669"/>
    <property type="project" value="TreeGrafter"/>
</dbReference>
<sequence>MWKLAIVLWAGVAWRVQGARGLEYDEYSGAPKGAPQKVPLILMHKQALSNNGDFNFAFASDNGLKQGEKIHPDGSRTGAYSYVDPNGKTISVKYSAGKDGFRILEGDHVPKAIQVTSALPSSPYHSAEEGHGGQRSAPFVARPNFPFASSSNLDSGELYPRPLAGGAPPPSAPLSVFRAAQPQHRAPYKIYEDSSQELPSTGGAHVAGLGVVGGVPGGAAQFREQAESDEDVHKGPHSFGSGYAFEFSAAGKNPQVDYAK</sequence>
<proteinExistence type="predicted"/>
<dbReference type="InterPro" id="IPR000618">
    <property type="entry name" value="Insect_cuticle"/>
</dbReference>
<dbReference type="PANTHER" id="PTHR10380:SF238">
    <property type="entry name" value="CUTICULAR PROTEIN 65EA-RELATED"/>
    <property type="match status" value="1"/>
</dbReference>
<gene>
    <name evidence="4" type="ORF">BEMITA_LOCUS14352</name>
</gene>
<dbReference type="PROSITE" id="PS51155">
    <property type="entry name" value="CHIT_BIND_RR_2"/>
    <property type="match status" value="1"/>
</dbReference>
<dbReference type="KEGG" id="btab:109041548"/>
<dbReference type="Pfam" id="PF00379">
    <property type="entry name" value="Chitin_bind_4"/>
    <property type="match status" value="1"/>
</dbReference>
<dbReference type="AlphaFoldDB" id="A0A9P0G6A2"/>
<evidence type="ECO:0000313" key="5">
    <source>
        <dbReference type="Proteomes" id="UP001152759"/>
    </source>
</evidence>
<dbReference type="InterPro" id="IPR050468">
    <property type="entry name" value="Cuticle_Struct_Prot"/>
</dbReference>
<dbReference type="GO" id="GO:0008010">
    <property type="term" value="F:structural constituent of chitin-based larval cuticle"/>
    <property type="evidence" value="ECO:0007669"/>
    <property type="project" value="TreeGrafter"/>
</dbReference>